<feature type="transmembrane region" description="Helical" evidence="1">
    <location>
        <begin position="111"/>
        <end position="130"/>
    </location>
</feature>
<proteinExistence type="predicted"/>
<reference evidence="3" key="1">
    <citation type="submission" date="2021-03" db="EMBL/GenBank/DDBJ databases">
        <title>Genome of Cognatishimia sp. F0-27.</title>
        <authorList>
            <person name="Ping X."/>
        </authorList>
    </citation>
    <scope>NUCLEOTIDE SEQUENCE [LARGE SCALE GENOMIC DNA]</scope>
    <source>
        <strain evidence="3">E313</strain>
    </source>
</reference>
<evidence type="ECO:0000256" key="1">
    <source>
        <dbReference type="SAM" id="Phobius"/>
    </source>
</evidence>
<keyword evidence="3" id="KW-1185">Reference proteome</keyword>
<evidence type="ECO:0000313" key="2">
    <source>
        <dbReference type="EMBL" id="MCC1483672.1"/>
    </source>
</evidence>
<evidence type="ECO:0000313" key="3">
    <source>
        <dbReference type="Proteomes" id="UP000778797"/>
    </source>
</evidence>
<feature type="transmembrane region" description="Helical" evidence="1">
    <location>
        <begin position="215"/>
        <end position="232"/>
    </location>
</feature>
<name>A0ABS8EMY8_9FLAO</name>
<dbReference type="EMBL" id="JAFMPT010000003">
    <property type="protein sequence ID" value="MCC1483672.1"/>
    <property type="molecule type" value="Genomic_DNA"/>
</dbReference>
<feature type="transmembrane region" description="Helical" evidence="1">
    <location>
        <begin position="12"/>
        <end position="29"/>
    </location>
</feature>
<feature type="transmembrane region" description="Helical" evidence="1">
    <location>
        <begin position="142"/>
        <end position="162"/>
    </location>
</feature>
<feature type="transmembrane region" description="Helical" evidence="1">
    <location>
        <begin position="36"/>
        <end position="55"/>
    </location>
</feature>
<organism evidence="2 3">
    <name type="scientific">Winogradskyella immobilis</name>
    <dbReference type="NCBI Taxonomy" id="2816852"/>
    <lineage>
        <taxon>Bacteria</taxon>
        <taxon>Pseudomonadati</taxon>
        <taxon>Bacteroidota</taxon>
        <taxon>Flavobacteriia</taxon>
        <taxon>Flavobacteriales</taxon>
        <taxon>Flavobacteriaceae</taxon>
        <taxon>Winogradskyella</taxon>
    </lineage>
</organism>
<feature type="transmembrane region" description="Helical" evidence="1">
    <location>
        <begin position="80"/>
        <end position="99"/>
    </location>
</feature>
<gene>
    <name evidence="2" type="ORF">J1C55_03635</name>
</gene>
<feature type="transmembrane region" description="Helical" evidence="1">
    <location>
        <begin position="174"/>
        <end position="195"/>
    </location>
</feature>
<comment type="caution">
    <text evidence="2">The sequence shown here is derived from an EMBL/GenBank/DDBJ whole genome shotgun (WGS) entry which is preliminary data.</text>
</comment>
<keyword evidence="1" id="KW-1133">Transmembrane helix</keyword>
<keyword evidence="1" id="KW-0812">Transmembrane</keyword>
<dbReference type="RefSeq" id="WP_227476121.1">
    <property type="nucleotide sequence ID" value="NZ_JAFMPT010000003.1"/>
</dbReference>
<keyword evidence="1" id="KW-0472">Membrane</keyword>
<protein>
    <submittedName>
        <fullName evidence="2">Uncharacterized protein</fullName>
    </submittedName>
</protein>
<sequence length="240" mass="28994">MSDFILKNYSLLTRVIEAIPVIVGFMFFNKYKSTRVIYFIYFSLFVLLGEIIARYPGYLNTETFKWLKSLVSGTVFQRNYWWYTIFWVIGSSVFYAFYFHNSIKVKLFRDLIKWITTSFVIVSIFYLSFYWDNLRNSSSYFINVYSLINLLVIIVLFFLDILTSSVHIKLYKQIDFHIAFILLIWWLIITPLMFFNDYFNALDEQYTNLQWFIRFFANVFMYIGFTLVLIFGKPEKSINE</sequence>
<dbReference type="Proteomes" id="UP000778797">
    <property type="component" value="Unassembled WGS sequence"/>
</dbReference>
<accession>A0ABS8EMY8</accession>
<reference evidence="3" key="2">
    <citation type="submission" date="2023-07" db="EMBL/GenBank/DDBJ databases">
        <title>Genome of Winogradskyella sp. E313.</title>
        <authorList>
            <person name="Zhou Y."/>
        </authorList>
    </citation>
    <scope>NUCLEOTIDE SEQUENCE [LARGE SCALE GENOMIC DNA]</scope>
    <source>
        <strain evidence="3">E313</strain>
    </source>
</reference>